<evidence type="ECO:0000313" key="1">
    <source>
        <dbReference type="EMBL" id="KKL15426.1"/>
    </source>
</evidence>
<dbReference type="AlphaFoldDB" id="A0A0F9DCB8"/>
<accession>A0A0F9DCB8</accession>
<dbReference type="EMBL" id="LAZR01040069">
    <property type="protein sequence ID" value="KKL15426.1"/>
    <property type="molecule type" value="Genomic_DNA"/>
</dbReference>
<organism evidence="1">
    <name type="scientific">marine sediment metagenome</name>
    <dbReference type="NCBI Taxonomy" id="412755"/>
    <lineage>
        <taxon>unclassified sequences</taxon>
        <taxon>metagenomes</taxon>
        <taxon>ecological metagenomes</taxon>
    </lineage>
</organism>
<proteinExistence type="predicted"/>
<name>A0A0F9DCB8_9ZZZZ</name>
<protein>
    <submittedName>
        <fullName evidence="1">Uncharacterized protein</fullName>
    </submittedName>
</protein>
<gene>
    <name evidence="1" type="ORF">LCGC14_2505730</name>
</gene>
<reference evidence="1" key="1">
    <citation type="journal article" date="2015" name="Nature">
        <title>Complex archaea that bridge the gap between prokaryotes and eukaryotes.</title>
        <authorList>
            <person name="Spang A."/>
            <person name="Saw J.H."/>
            <person name="Jorgensen S.L."/>
            <person name="Zaremba-Niedzwiedzka K."/>
            <person name="Martijn J."/>
            <person name="Lind A.E."/>
            <person name="van Eijk R."/>
            <person name="Schleper C."/>
            <person name="Guy L."/>
            <person name="Ettema T.J."/>
        </authorList>
    </citation>
    <scope>NUCLEOTIDE SEQUENCE</scope>
</reference>
<sequence length="187" mass="21675">MNLLEITDDLRAYPAPELVEIKALKALIQRDKGQKGDYRGDKKLRATRELAYIYHCIHHDSPYANEHYELREEKVREDVFQDEEWEPDEIVIAAMKKYKKLLVTPAVNMLNAGMKAAQKLTDFFNNVDLTQMDKHDRPKFSAKDLVANLGNLGRVVEGLTKLREQVENETIGEDRNRRSVETNKFSV</sequence>
<comment type="caution">
    <text evidence="1">The sequence shown here is derived from an EMBL/GenBank/DDBJ whole genome shotgun (WGS) entry which is preliminary data.</text>
</comment>